<keyword evidence="2" id="KW-0472">Membrane</keyword>
<feature type="compositionally biased region" description="Low complexity" evidence="1">
    <location>
        <begin position="199"/>
        <end position="230"/>
    </location>
</feature>
<dbReference type="STRING" id="1801766.A2997_02505"/>
<proteinExistence type="predicted"/>
<feature type="region of interest" description="Disordered" evidence="1">
    <location>
        <begin position="193"/>
        <end position="230"/>
    </location>
</feature>
<reference evidence="3 4" key="1">
    <citation type="journal article" date="2016" name="Nat. Commun.">
        <title>Thousands of microbial genomes shed light on interconnected biogeochemical processes in an aquifer system.</title>
        <authorList>
            <person name="Anantharaman K."/>
            <person name="Brown C.T."/>
            <person name="Hug L.A."/>
            <person name="Sharon I."/>
            <person name="Castelle C.J."/>
            <person name="Probst A.J."/>
            <person name="Thomas B.C."/>
            <person name="Singh A."/>
            <person name="Wilkins M.J."/>
            <person name="Karaoz U."/>
            <person name="Brodie E.L."/>
            <person name="Williams K.H."/>
            <person name="Hubbard S.S."/>
            <person name="Banfield J.F."/>
        </authorList>
    </citation>
    <scope>NUCLEOTIDE SEQUENCE [LARGE SCALE GENOMIC DNA]</scope>
</reference>
<evidence type="ECO:0000313" key="4">
    <source>
        <dbReference type="Proteomes" id="UP000179448"/>
    </source>
</evidence>
<protein>
    <recommendedName>
        <fullName evidence="5">Type 4 fimbrial biogenesis protein PilX N-terminal domain-containing protein</fullName>
    </recommendedName>
</protein>
<comment type="caution">
    <text evidence="3">The sequence shown here is derived from an EMBL/GenBank/DDBJ whole genome shotgun (WGS) entry which is preliminary data.</text>
</comment>
<evidence type="ECO:0008006" key="5">
    <source>
        <dbReference type="Google" id="ProtNLM"/>
    </source>
</evidence>
<accession>A0A1F6WN79</accession>
<organism evidence="3 4">
    <name type="scientific">Candidatus Nomurabacteria bacterium RIFCSPLOWO2_01_FULL_36_10b</name>
    <dbReference type="NCBI Taxonomy" id="1801766"/>
    <lineage>
        <taxon>Bacteria</taxon>
        <taxon>Candidatus Nomuraibacteriota</taxon>
    </lineage>
</organism>
<name>A0A1F6WN79_9BACT</name>
<dbReference type="Proteomes" id="UP000179448">
    <property type="component" value="Unassembled WGS sequence"/>
</dbReference>
<evidence type="ECO:0000256" key="1">
    <source>
        <dbReference type="SAM" id="MobiDB-lite"/>
    </source>
</evidence>
<evidence type="ECO:0000313" key="3">
    <source>
        <dbReference type="EMBL" id="OGI83339.1"/>
    </source>
</evidence>
<keyword evidence="2" id="KW-0812">Transmembrane</keyword>
<evidence type="ECO:0000256" key="2">
    <source>
        <dbReference type="SAM" id="Phobius"/>
    </source>
</evidence>
<dbReference type="AlphaFoldDB" id="A0A1F6WN79"/>
<sequence>MLQLTHNRKVSNITVHNNTVNYNSGFVILFAVVISSIIALIGAGIFSIAFKESILASTASESQVALFAADSGMECTLFRELKQTISSPTLTCAGPNSITPTLSTPSMTNNTGAVNLSTEPDYEFRFAFDGMTSCGYVTVTHNQLPPSSVNSGATVIYGTLIISRGYNVCIGDMPNSQSQFLVERRLEAWYPNPSVASVPNTNTNTNTNTNPNTNTNTGPNTNPNTGPNTS</sequence>
<feature type="transmembrane region" description="Helical" evidence="2">
    <location>
        <begin position="26"/>
        <end position="50"/>
    </location>
</feature>
<keyword evidence="2" id="KW-1133">Transmembrane helix</keyword>
<dbReference type="EMBL" id="MFUQ01000019">
    <property type="protein sequence ID" value="OGI83339.1"/>
    <property type="molecule type" value="Genomic_DNA"/>
</dbReference>
<gene>
    <name evidence="3" type="ORF">A2997_02505</name>
</gene>